<reference evidence="6 7" key="1">
    <citation type="submission" date="2014-03" db="EMBL/GenBank/DDBJ databases">
        <title>Bradyrhizobium valentinum sp. nov., isolated from effective nodules of Lupinus mariae-josephae, a lupine endemic of basic-lime soils in Eastern Spain.</title>
        <authorList>
            <person name="Duran D."/>
            <person name="Rey L."/>
            <person name="Navarro A."/>
            <person name="Busquets A."/>
            <person name="Imperial J."/>
            <person name="Ruiz-Argueso T."/>
        </authorList>
    </citation>
    <scope>NUCLEOTIDE SEQUENCE [LARGE SCALE GENOMIC DNA]</scope>
    <source>
        <strain evidence="6 7">PAC68</strain>
    </source>
</reference>
<dbReference type="CDD" id="cd02933">
    <property type="entry name" value="OYE_like_FMN"/>
    <property type="match status" value="1"/>
</dbReference>
<evidence type="ECO:0000256" key="2">
    <source>
        <dbReference type="ARBA" id="ARBA00005979"/>
    </source>
</evidence>
<dbReference type="STRING" id="280332.CQ12_05390"/>
<dbReference type="RefSeq" id="WP_057834761.1">
    <property type="nucleotide sequence ID" value="NZ_LLXZ01000049.1"/>
</dbReference>
<dbReference type="InterPro" id="IPR045247">
    <property type="entry name" value="Oye-like"/>
</dbReference>
<sequence>MATSLFDPASLGALRLTSRVVMSSMSRDRSPGGVPTALNATYYAQRATAGLVVTESTAISARGVGWPNTPGIYTEAQVAGWRTVTDAVHRAGGRIFSQLWHCGRNSHPLTQPGGVLPVGPSAILPPGTVRTAEGRKPLLVPHELSAAEIAGIVEEYRAAARNALAAGFDGVQLHAGNGFLLDQFLRDSANRRTDAYGGSARNRCRFLIEVVEAVCEIWSPEHVGVRFSPTNPTIYHLRDSDPAQLLATALEMLTELRIAYVDVVEGSTTAEPATHDLDYPALRRGFTGLYVANNGFTSRAQAERALASHADLISFGRLFIANPDLPHRLKIGARMNPLNQDELYSPDHRGYTDYPFLDHNNEQDNATPAQ</sequence>
<protein>
    <recommendedName>
        <fullName evidence="5">NADH:flavin oxidoreductase/NADH oxidase N-terminal domain-containing protein</fullName>
    </recommendedName>
</protein>
<dbReference type="InterPro" id="IPR001155">
    <property type="entry name" value="OxRdtase_FMN_N"/>
</dbReference>
<feature type="region of interest" description="Disordered" evidence="4">
    <location>
        <begin position="349"/>
        <end position="370"/>
    </location>
</feature>
<dbReference type="EMBL" id="LLXZ01000049">
    <property type="protein sequence ID" value="KRR11265.1"/>
    <property type="molecule type" value="Genomic_DNA"/>
</dbReference>
<dbReference type="GO" id="GO:0005829">
    <property type="term" value="C:cytosol"/>
    <property type="evidence" value="ECO:0007669"/>
    <property type="project" value="UniProtKB-ARBA"/>
</dbReference>
<comment type="similarity">
    <text evidence="2">Belongs to the NADH:flavin oxidoreductase/NADH oxidase family.</text>
</comment>
<evidence type="ECO:0000256" key="4">
    <source>
        <dbReference type="SAM" id="MobiDB-lite"/>
    </source>
</evidence>
<gene>
    <name evidence="6" type="ORF">CQ12_05390</name>
</gene>
<keyword evidence="3" id="KW-0560">Oxidoreductase</keyword>
<evidence type="ECO:0000313" key="7">
    <source>
        <dbReference type="Proteomes" id="UP000050863"/>
    </source>
</evidence>
<feature type="domain" description="NADH:flavin oxidoreductase/NADH oxidase N-terminal" evidence="5">
    <location>
        <begin position="4"/>
        <end position="333"/>
    </location>
</feature>
<proteinExistence type="inferred from homology"/>
<dbReference type="Pfam" id="PF00724">
    <property type="entry name" value="Oxidored_FMN"/>
    <property type="match status" value="1"/>
</dbReference>
<evidence type="ECO:0000256" key="3">
    <source>
        <dbReference type="ARBA" id="ARBA00023002"/>
    </source>
</evidence>
<organism evidence="6 7">
    <name type="scientific">Bradyrhizobium jicamae</name>
    <dbReference type="NCBI Taxonomy" id="280332"/>
    <lineage>
        <taxon>Bacteria</taxon>
        <taxon>Pseudomonadati</taxon>
        <taxon>Pseudomonadota</taxon>
        <taxon>Alphaproteobacteria</taxon>
        <taxon>Hyphomicrobiales</taxon>
        <taxon>Nitrobacteraceae</taxon>
        <taxon>Bradyrhizobium</taxon>
    </lineage>
</organism>
<dbReference type="Gene3D" id="3.20.20.70">
    <property type="entry name" value="Aldolase class I"/>
    <property type="match status" value="1"/>
</dbReference>
<evidence type="ECO:0000256" key="1">
    <source>
        <dbReference type="ARBA" id="ARBA00001917"/>
    </source>
</evidence>
<dbReference type="FunFam" id="3.20.20.70:FF:000059">
    <property type="entry name" value="N-ethylmaleimide reductase, FMN-linked"/>
    <property type="match status" value="1"/>
</dbReference>
<keyword evidence="7" id="KW-1185">Reference proteome</keyword>
<evidence type="ECO:0000313" key="6">
    <source>
        <dbReference type="EMBL" id="KRR11265.1"/>
    </source>
</evidence>
<dbReference type="InterPro" id="IPR013785">
    <property type="entry name" value="Aldolase_TIM"/>
</dbReference>
<dbReference type="Proteomes" id="UP000050863">
    <property type="component" value="Unassembled WGS sequence"/>
</dbReference>
<comment type="cofactor">
    <cofactor evidence="1">
        <name>FMN</name>
        <dbReference type="ChEBI" id="CHEBI:58210"/>
    </cofactor>
</comment>
<comment type="caution">
    <text evidence="6">The sequence shown here is derived from an EMBL/GenBank/DDBJ whole genome shotgun (WGS) entry which is preliminary data.</text>
</comment>
<dbReference type="PANTHER" id="PTHR22893">
    <property type="entry name" value="NADH OXIDOREDUCTASE-RELATED"/>
    <property type="match status" value="1"/>
</dbReference>
<name>A0A0R3LTF7_9BRAD</name>
<dbReference type="GO" id="GO:0016628">
    <property type="term" value="F:oxidoreductase activity, acting on the CH-CH group of donors, NAD or NADP as acceptor"/>
    <property type="evidence" value="ECO:0007669"/>
    <property type="project" value="UniProtKB-ARBA"/>
</dbReference>
<dbReference type="AlphaFoldDB" id="A0A0R3LTF7"/>
<evidence type="ECO:0000259" key="5">
    <source>
        <dbReference type="Pfam" id="PF00724"/>
    </source>
</evidence>
<dbReference type="GO" id="GO:0010181">
    <property type="term" value="F:FMN binding"/>
    <property type="evidence" value="ECO:0007669"/>
    <property type="project" value="InterPro"/>
</dbReference>
<dbReference type="PANTHER" id="PTHR22893:SF91">
    <property type="entry name" value="NADPH DEHYDROGENASE 2-RELATED"/>
    <property type="match status" value="1"/>
</dbReference>
<accession>A0A0R3LTF7</accession>
<dbReference type="OrthoDB" id="9804454at2"/>
<dbReference type="SUPFAM" id="SSF51395">
    <property type="entry name" value="FMN-linked oxidoreductases"/>
    <property type="match status" value="1"/>
</dbReference>